<dbReference type="Proteomes" id="UP001245285">
    <property type="component" value="Unassembled WGS sequence"/>
</dbReference>
<dbReference type="PROSITE" id="PS50925">
    <property type="entry name" value="BLUF"/>
    <property type="match status" value="1"/>
</dbReference>
<dbReference type="Pfam" id="PF04940">
    <property type="entry name" value="BLUF"/>
    <property type="match status" value="1"/>
</dbReference>
<dbReference type="Gene3D" id="3.30.70.100">
    <property type="match status" value="1"/>
</dbReference>
<dbReference type="InterPro" id="IPR007024">
    <property type="entry name" value="BLUF_domain"/>
</dbReference>
<organism evidence="2 3">
    <name type="scientific">Autumnicola lenta</name>
    <dbReference type="NCBI Taxonomy" id="3075593"/>
    <lineage>
        <taxon>Bacteria</taxon>
        <taxon>Pseudomonadati</taxon>
        <taxon>Bacteroidota</taxon>
        <taxon>Flavobacteriia</taxon>
        <taxon>Flavobacteriales</taxon>
        <taxon>Flavobacteriaceae</taxon>
        <taxon>Autumnicola</taxon>
    </lineage>
</organism>
<protein>
    <submittedName>
        <fullName evidence="2">BLUF domain-containing protein</fullName>
    </submittedName>
</protein>
<gene>
    <name evidence="2" type="ORF">RM545_01515</name>
</gene>
<evidence type="ECO:0000259" key="1">
    <source>
        <dbReference type="PROSITE" id="PS50925"/>
    </source>
</evidence>
<proteinExistence type="predicted"/>
<comment type="caution">
    <text evidence="2">The sequence shown here is derived from an EMBL/GenBank/DDBJ whole genome shotgun (WGS) entry which is preliminary data.</text>
</comment>
<sequence>MASSLTKLTTHMRYAISYVSTVNPELSETEIQEALDFSKNWNNDNNITGILLYSQGNFFQVLEGEENLLKSLFSRIKADQRHHNVITIFQKKVPNIQFDDYEVDFISLDDSYNAAQIDTYLSQIDLLNPSIQGSVRYILNKFTEGIK</sequence>
<name>A0ABU3CG81_9FLAO</name>
<evidence type="ECO:0000313" key="3">
    <source>
        <dbReference type="Proteomes" id="UP001245285"/>
    </source>
</evidence>
<accession>A0ABU3CG81</accession>
<dbReference type="SUPFAM" id="SSF54975">
    <property type="entry name" value="Acylphosphatase/BLUF domain-like"/>
    <property type="match status" value="1"/>
</dbReference>
<reference evidence="2 3" key="1">
    <citation type="submission" date="2023-09" db="EMBL/GenBank/DDBJ databases">
        <authorList>
            <person name="Rey-Velasco X."/>
        </authorList>
    </citation>
    <scope>NUCLEOTIDE SEQUENCE [LARGE SCALE GENOMIC DNA]</scope>
    <source>
        <strain evidence="2 3">F260</strain>
    </source>
</reference>
<feature type="domain" description="BLUF" evidence="1">
    <location>
        <begin position="13"/>
        <end position="104"/>
    </location>
</feature>
<dbReference type="EMBL" id="JAVRHO010000002">
    <property type="protein sequence ID" value="MDT0645353.1"/>
    <property type="molecule type" value="Genomic_DNA"/>
</dbReference>
<keyword evidence="3" id="KW-1185">Reference proteome</keyword>
<dbReference type="SMART" id="SM01034">
    <property type="entry name" value="BLUF"/>
    <property type="match status" value="1"/>
</dbReference>
<evidence type="ECO:0000313" key="2">
    <source>
        <dbReference type="EMBL" id="MDT0645353.1"/>
    </source>
</evidence>
<dbReference type="RefSeq" id="WP_311493501.1">
    <property type="nucleotide sequence ID" value="NZ_JAVRHO010000002.1"/>
</dbReference>
<dbReference type="InterPro" id="IPR036046">
    <property type="entry name" value="Acylphosphatase-like_dom_sf"/>
</dbReference>